<evidence type="ECO:0000259" key="1">
    <source>
        <dbReference type="Pfam" id="PF12728"/>
    </source>
</evidence>
<gene>
    <name evidence="2" type="ORF">CQ13_28560</name>
</gene>
<dbReference type="InterPro" id="IPR041657">
    <property type="entry name" value="HTH_17"/>
</dbReference>
<evidence type="ECO:0000313" key="3">
    <source>
        <dbReference type="Proteomes" id="UP000052023"/>
    </source>
</evidence>
<dbReference type="InterPro" id="IPR010093">
    <property type="entry name" value="SinI_DNA-bd"/>
</dbReference>
<dbReference type="Gene3D" id="3.90.105.50">
    <property type="match status" value="1"/>
</dbReference>
<accession>A0A0R3MZ29</accession>
<dbReference type="InterPro" id="IPR038148">
    <property type="entry name" value="Tn1545/Tn916_Xis"/>
</dbReference>
<proteinExistence type="predicted"/>
<comment type="caution">
    <text evidence="2">The sequence shown here is derived from an EMBL/GenBank/DDBJ whole genome shotgun (WGS) entry which is preliminary data.</text>
</comment>
<organism evidence="2 3">
    <name type="scientific">Bradyrhizobium retamae</name>
    <dbReference type="NCBI Taxonomy" id="1300035"/>
    <lineage>
        <taxon>Bacteria</taxon>
        <taxon>Pseudomonadati</taxon>
        <taxon>Pseudomonadota</taxon>
        <taxon>Alphaproteobacteria</taxon>
        <taxon>Hyphomicrobiales</taxon>
        <taxon>Nitrobacteraceae</taxon>
        <taxon>Bradyrhizobium</taxon>
    </lineage>
</organism>
<evidence type="ECO:0000313" key="2">
    <source>
        <dbReference type="EMBL" id="KRR22566.1"/>
    </source>
</evidence>
<sequence>MPFTQRLTCTIDDACEVTGLGRTKLYELIRAGRIVTTTIGRRRLVVVRSLLALLDANMSN</sequence>
<feature type="domain" description="Helix-turn-helix" evidence="1">
    <location>
        <begin position="9"/>
        <end position="57"/>
    </location>
</feature>
<dbReference type="EMBL" id="LLYA01000163">
    <property type="protein sequence ID" value="KRR22566.1"/>
    <property type="molecule type" value="Genomic_DNA"/>
</dbReference>
<dbReference type="Pfam" id="PF12728">
    <property type="entry name" value="HTH_17"/>
    <property type="match status" value="1"/>
</dbReference>
<keyword evidence="3" id="KW-1185">Reference proteome</keyword>
<reference evidence="2 3" key="1">
    <citation type="submission" date="2014-03" db="EMBL/GenBank/DDBJ databases">
        <title>Bradyrhizobium valentinum sp. nov., isolated from effective nodules of Lupinus mariae-josephae, a lupine endemic of basic-lime soils in Eastern Spain.</title>
        <authorList>
            <person name="Duran D."/>
            <person name="Rey L."/>
            <person name="Navarro A."/>
            <person name="Busquets A."/>
            <person name="Imperial J."/>
            <person name="Ruiz-Argueso T."/>
        </authorList>
    </citation>
    <scope>NUCLEOTIDE SEQUENCE [LARGE SCALE GENOMIC DNA]</scope>
    <source>
        <strain evidence="2 3">Ro19</strain>
    </source>
</reference>
<dbReference type="GO" id="GO:0003677">
    <property type="term" value="F:DNA binding"/>
    <property type="evidence" value="ECO:0007669"/>
    <property type="project" value="InterPro"/>
</dbReference>
<dbReference type="RefSeq" id="WP_057845125.1">
    <property type="nucleotide sequence ID" value="NZ_LLYA01000163.1"/>
</dbReference>
<dbReference type="AlphaFoldDB" id="A0A0R3MZ29"/>
<dbReference type="NCBIfam" id="TIGR01764">
    <property type="entry name" value="excise"/>
    <property type="match status" value="1"/>
</dbReference>
<protein>
    <recommendedName>
        <fullName evidence="1">Helix-turn-helix domain-containing protein</fullName>
    </recommendedName>
</protein>
<dbReference type="Proteomes" id="UP000052023">
    <property type="component" value="Unassembled WGS sequence"/>
</dbReference>
<name>A0A0R3MZ29_9BRAD</name>